<evidence type="ECO:0000256" key="2">
    <source>
        <dbReference type="ARBA" id="ARBA00008804"/>
    </source>
</evidence>
<dbReference type="InterPro" id="IPR008250">
    <property type="entry name" value="ATPase_P-typ_transduc_dom_A_sf"/>
</dbReference>
<feature type="transmembrane region" description="Helical" evidence="13">
    <location>
        <begin position="252"/>
        <end position="274"/>
    </location>
</feature>
<evidence type="ECO:0000259" key="14">
    <source>
        <dbReference type="SMART" id="SM00831"/>
    </source>
</evidence>
<keyword evidence="9 13" id="KW-1133">Transmembrane helix</keyword>
<keyword evidence="11 13" id="KW-0472">Membrane</keyword>
<feature type="domain" description="Cation-transporting P-type ATPase N-terminal" evidence="14">
    <location>
        <begin position="3"/>
        <end position="67"/>
    </location>
</feature>
<evidence type="ECO:0000256" key="10">
    <source>
        <dbReference type="ARBA" id="ARBA00023065"/>
    </source>
</evidence>
<evidence type="ECO:0000256" key="8">
    <source>
        <dbReference type="ARBA" id="ARBA00022967"/>
    </source>
</evidence>
<evidence type="ECO:0000256" key="11">
    <source>
        <dbReference type="ARBA" id="ARBA00023136"/>
    </source>
</evidence>
<keyword evidence="4 13" id="KW-0812">Transmembrane</keyword>
<dbReference type="SUPFAM" id="SSF81665">
    <property type="entry name" value="Calcium ATPase, transmembrane domain M"/>
    <property type="match status" value="1"/>
</dbReference>
<dbReference type="OrthoDB" id="432719at2759"/>
<keyword evidence="8" id="KW-1278">Translocase</keyword>
<gene>
    <name evidence="15" type="ORF">BSAL_42870</name>
</gene>
<dbReference type="SMART" id="SM00831">
    <property type="entry name" value="Cation_ATPase_N"/>
    <property type="match status" value="1"/>
</dbReference>
<dbReference type="InterPro" id="IPR023298">
    <property type="entry name" value="ATPase_P-typ_TM_dom_sf"/>
</dbReference>
<feature type="transmembrane region" description="Helical" evidence="13">
    <location>
        <begin position="671"/>
        <end position="689"/>
    </location>
</feature>
<reference evidence="16" key="1">
    <citation type="submission" date="2015-09" db="EMBL/GenBank/DDBJ databases">
        <authorList>
            <consortium name="Pathogen Informatics"/>
        </authorList>
    </citation>
    <scope>NUCLEOTIDE SEQUENCE [LARGE SCALE GENOMIC DNA]</scope>
    <source>
        <strain evidence="16">Lake Konstanz</strain>
    </source>
</reference>
<dbReference type="InterPro" id="IPR023214">
    <property type="entry name" value="HAD_sf"/>
</dbReference>
<feature type="transmembrane region" description="Helical" evidence="13">
    <location>
        <begin position="626"/>
        <end position="651"/>
    </location>
</feature>
<dbReference type="SUPFAM" id="SSF81653">
    <property type="entry name" value="Calcium ATPase, transduction domain A"/>
    <property type="match status" value="1"/>
</dbReference>
<dbReference type="GO" id="GO:0005524">
    <property type="term" value="F:ATP binding"/>
    <property type="evidence" value="ECO:0007669"/>
    <property type="project" value="UniProtKB-KW"/>
</dbReference>
<dbReference type="InterPro" id="IPR023299">
    <property type="entry name" value="ATPase_P-typ_cyto_dom_N"/>
</dbReference>
<dbReference type="PANTHER" id="PTHR42861">
    <property type="entry name" value="CALCIUM-TRANSPORTING ATPASE"/>
    <property type="match status" value="1"/>
</dbReference>
<keyword evidence="6" id="KW-0375">Hydrogen ion transport</keyword>
<dbReference type="SUPFAM" id="SSF56784">
    <property type="entry name" value="HAD-like"/>
    <property type="match status" value="1"/>
</dbReference>
<evidence type="ECO:0000256" key="5">
    <source>
        <dbReference type="ARBA" id="ARBA00022741"/>
    </source>
</evidence>
<dbReference type="VEuPathDB" id="TriTrypDB:BSAL_42870"/>
<evidence type="ECO:0000313" key="15">
    <source>
        <dbReference type="EMBL" id="CUG93436.1"/>
    </source>
</evidence>
<dbReference type="Gene3D" id="2.70.150.10">
    <property type="entry name" value="Calcium-transporting ATPase, cytoplasmic transduction domain A"/>
    <property type="match status" value="1"/>
</dbReference>
<dbReference type="GO" id="GO:0016887">
    <property type="term" value="F:ATP hydrolysis activity"/>
    <property type="evidence" value="ECO:0007669"/>
    <property type="project" value="InterPro"/>
</dbReference>
<name>A0A0S4JT33_BODSA</name>
<dbReference type="AlphaFoldDB" id="A0A0S4JT33"/>
<evidence type="ECO:0000256" key="4">
    <source>
        <dbReference type="ARBA" id="ARBA00022692"/>
    </source>
</evidence>
<dbReference type="Gene3D" id="3.40.1110.10">
    <property type="entry name" value="Calcium-transporting ATPase, cytoplasmic domain N"/>
    <property type="match status" value="1"/>
</dbReference>
<dbReference type="EMBL" id="CYKH01002154">
    <property type="protein sequence ID" value="CUG93436.1"/>
    <property type="molecule type" value="Genomic_DNA"/>
</dbReference>
<dbReference type="PRINTS" id="PR00120">
    <property type="entry name" value="HATPASE"/>
</dbReference>
<dbReference type="PRINTS" id="PR00119">
    <property type="entry name" value="CATATPASE"/>
</dbReference>
<dbReference type="InterPro" id="IPR059000">
    <property type="entry name" value="ATPase_P-type_domA"/>
</dbReference>
<dbReference type="OMA" id="FAYQFDF"/>
<dbReference type="NCBIfam" id="TIGR01494">
    <property type="entry name" value="ATPase_P-type"/>
    <property type="match status" value="1"/>
</dbReference>
<evidence type="ECO:0000256" key="7">
    <source>
        <dbReference type="ARBA" id="ARBA00022840"/>
    </source>
</evidence>
<dbReference type="Pfam" id="PF00122">
    <property type="entry name" value="E1-E2_ATPase"/>
    <property type="match status" value="1"/>
</dbReference>
<comment type="catalytic activity">
    <reaction evidence="12">
        <text>ATP + H2O + H(+)(in) = ADP + phosphate + 2 H(+)(out)</text>
        <dbReference type="Rhea" id="RHEA:20852"/>
        <dbReference type="ChEBI" id="CHEBI:15377"/>
        <dbReference type="ChEBI" id="CHEBI:15378"/>
        <dbReference type="ChEBI" id="CHEBI:30616"/>
        <dbReference type="ChEBI" id="CHEBI:43474"/>
        <dbReference type="ChEBI" id="CHEBI:456216"/>
        <dbReference type="EC" id="7.1.2.1"/>
    </reaction>
</comment>
<dbReference type="InterPro" id="IPR001757">
    <property type="entry name" value="P_typ_ATPase"/>
</dbReference>
<dbReference type="InterPro" id="IPR004014">
    <property type="entry name" value="ATPase_P-typ_cation-transptr_N"/>
</dbReference>
<dbReference type="Pfam" id="PF00690">
    <property type="entry name" value="Cation_ATPase_N"/>
    <property type="match status" value="1"/>
</dbReference>
<keyword evidence="10" id="KW-0813">Transport</keyword>
<dbReference type="InterPro" id="IPR036412">
    <property type="entry name" value="HAD-like_sf"/>
</dbReference>
<evidence type="ECO:0000256" key="3">
    <source>
        <dbReference type="ARBA" id="ARBA00022553"/>
    </source>
</evidence>
<dbReference type="SUPFAM" id="SSF81660">
    <property type="entry name" value="Metal cation-transporting ATPase, ATP-binding domain N"/>
    <property type="match status" value="1"/>
</dbReference>
<keyword evidence="5" id="KW-0547">Nucleotide-binding</keyword>
<dbReference type="FunFam" id="2.70.150.10:FF:000042">
    <property type="entry name" value="Plasma membrane ATPase"/>
    <property type="match status" value="1"/>
</dbReference>
<keyword evidence="16" id="KW-1185">Reference proteome</keyword>
<sequence>MTDYTTLLSPSRGLSQVEAERLLSIYGRNELLDDYAPGRLQWMRKCLWGPMAVIVWAAVIIELSIGNWGSGGMLLLVQLMHACNVWYESTRPSSSHRRSGETAPSPSLVYRDGTWIMVPSCTLVPGDLVRLACGAAVPADCSVNDGALHVDESKLTGEPMPVVLRAQGIATYGSFVTCGEVEATVQRTGANTLFGRMIKSLPPPEPPAKFATFSVSTRASLVLTVTSLVASFICVGYFVWFFKLRPIFVVEFSVAVAMLLLPTGVAMATATTVVRSVRLLASKHICVKHLSAIETMAAVDVVLLNKSGTLTLNQLTVMEECHVFEDGKDRAWLLEQAALCSNWQEVPAHDALTEIILNSVDLANCSRCFTQLDYVPFSALHKRTEATVRDGDRSAFRVTKGSVHTVLELCHNKDEIRVKVETLFTELTKRGIRCIAVARSQKSEDYEGAAKWRMSGVLQLMDPPRHDAKKTVSRLRECGVLVKMISGDHLLIAKEMARILDMDPNIVTSAELPSSCFPANGDLRDLPKTLGITHGDDVLACGGFAQVFPEHMYLIVEILRQRGLTCAVVGYGVNMCSAVKHAHVGIAGPAALDVIRDAADIICLSDTSTAGVADLLSVSRGVCQRILAILSYQAVSTMYLGLLLLIGMFVLSRKDYSGIAAEKVFSFAHEQVVVMMPLLALLNSATMLAMSYDDVSPSSTRPQRCQLRVLFAVAAVQAIIACIASCLLLWATLMGAAQDEDGNAGSWLDRLGIVSMEGLTPGHIVSMMALQVPVTNVLTALSVRAHNNSSFLWNAPSRPHGLVLAD</sequence>
<accession>A0A0S4JT33</accession>
<dbReference type="GO" id="GO:0016020">
    <property type="term" value="C:membrane"/>
    <property type="evidence" value="ECO:0007669"/>
    <property type="project" value="UniProtKB-SubCell"/>
</dbReference>
<comment type="similarity">
    <text evidence="2">Belongs to the cation transport ATPase (P-type) (TC 3.A.3) family. Type IIIA subfamily.</text>
</comment>
<evidence type="ECO:0000256" key="6">
    <source>
        <dbReference type="ARBA" id="ARBA00022781"/>
    </source>
</evidence>
<protein>
    <submittedName>
        <fullName evidence="15">P-type H+-ATPase, putative</fullName>
    </submittedName>
</protein>
<feature type="transmembrane region" description="Helical" evidence="13">
    <location>
        <begin position="709"/>
        <end position="731"/>
    </location>
</feature>
<organism evidence="15 16">
    <name type="scientific">Bodo saltans</name>
    <name type="common">Flagellated protozoan</name>
    <dbReference type="NCBI Taxonomy" id="75058"/>
    <lineage>
        <taxon>Eukaryota</taxon>
        <taxon>Discoba</taxon>
        <taxon>Euglenozoa</taxon>
        <taxon>Kinetoplastea</taxon>
        <taxon>Metakinetoplastina</taxon>
        <taxon>Eubodonida</taxon>
        <taxon>Bodonidae</taxon>
        <taxon>Bodo</taxon>
    </lineage>
</organism>
<keyword evidence="10" id="KW-0406">Ion transport</keyword>
<comment type="subcellular location">
    <subcellularLocation>
        <location evidence="1">Membrane</location>
        <topology evidence="1">Multi-pass membrane protein</topology>
    </subcellularLocation>
</comment>
<evidence type="ECO:0000256" key="12">
    <source>
        <dbReference type="ARBA" id="ARBA00048122"/>
    </source>
</evidence>
<evidence type="ECO:0000256" key="1">
    <source>
        <dbReference type="ARBA" id="ARBA00004141"/>
    </source>
</evidence>
<proteinExistence type="inferred from homology"/>
<evidence type="ECO:0000256" key="9">
    <source>
        <dbReference type="ARBA" id="ARBA00022989"/>
    </source>
</evidence>
<keyword evidence="7" id="KW-0067">ATP-binding</keyword>
<dbReference type="GO" id="GO:0008553">
    <property type="term" value="F:P-type proton-exporting transporter activity"/>
    <property type="evidence" value="ECO:0007669"/>
    <property type="project" value="UniProtKB-EC"/>
</dbReference>
<dbReference type="Gene3D" id="3.40.50.1000">
    <property type="entry name" value="HAD superfamily/HAD-like"/>
    <property type="match status" value="1"/>
</dbReference>
<evidence type="ECO:0000313" key="16">
    <source>
        <dbReference type="Proteomes" id="UP000051952"/>
    </source>
</evidence>
<feature type="transmembrane region" description="Helical" evidence="13">
    <location>
        <begin position="219"/>
        <end position="240"/>
    </location>
</feature>
<dbReference type="Gene3D" id="1.20.1110.10">
    <property type="entry name" value="Calcium-transporting ATPase, transmembrane domain"/>
    <property type="match status" value="1"/>
</dbReference>
<evidence type="ECO:0000256" key="13">
    <source>
        <dbReference type="SAM" id="Phobius"/>
    </source>
</evidence>
<feature type="transmembrane region" description="Helical" evidence="13">
    <location>
        <begin position="46"/>
        <end position="65"/>
    </location>
</feature>
<dbReference type="Proteomes" id="UP000051952">
    <property type="component" value="Unassembled WGS sequence"/>
</dbReference>
<keyword evidence="3" id="KW-0597">Phosphoprotein</keyword>